<dbReference type="OrthoDB" id="9892287at2"/>
<dbReference type="Proteomes" id="UP000316476">
    <property type="component" value="Unassembled WGS sequence"/>
</dbReference>
<sequence>MRSKQQLSPAEEAQLRRQKRDKKHHRKRWIKKNLYWLVFAGVSGVAAIGWLSYIAVEHFAGTRIAEAPDTSLQSMDAALAVYRSGDVEKSIQDVYQLTRWEEGEPITKAMDYANHWLAEFLVDKQYHIQSREGMSRLRHHLRNAAAGDPENNQRDIDAIVALSVLESSTGKMDGAVYLQETVIDDRDDVRLPMIWSLVELGRIDDADKALQKAEEAFAASWLQSKESFAAGMRMAECLMLQSRFDEAIDAVDLVVAKNDTQHRCLAQMRQRVFLADFAERHANQRPESTLVEPLTSLLDRHPDCLLAWRLLLRLGTGLTADEAANLQRDIMQMVQEPVAAASLSIARAQVAVENESLEKAELLARRGLEQAQAVAAGQIDAASRSGTTTDTDTADSSDVSNRVIQPLPELSLRDAANLVLARTLLLRFRKESLAVDSDETDWSTWLDEASQVIAPVVQRNPDHLIVKATEIAIDWPKLSQEQRNAAVATLYAACSDYPRDRWLRSELSIALLAQNRIKESSRASIEATEVSLSGRDADLDRLPRTINTAVIAVEGGNDQDSVMEVSSMQRWSQIAVRHWNVRLATTMDELTDVDRQGRLGNAPLDETIWGLRIGR</sequence>
<evidence type="ECO:0000313" key="4">
    <source>
        <dbReference type="Proteomes" id="UP000316476"/>
    </source>
</evidence>
<reference evidence="3 4" key="1">
    <citation type="submission" date="2019-02" db="EMBL/GenBank/DDBJ databases">
        <title>Deep-cultivation of Planctomycetes and their phenomic and genomic characterization uncovers novel biology.</title>
        <authorList>
            <person name="Wiegand S."/>
            <person name="Jogler M."/>
            <person name="Boedeker C."/>
            <person name="Pinto D."/>
            <person name="Vollmers J."/>
            <person name="Rivas-Marin E."/>
            <person name="Kohn T."/>
            <person name="Peeters S.H."/>
            <person name="Heuer A."/>
            <person name="Rast P."/>
            <person name="Oberbeckmann S."/>
            <person name="Bunk B."/>
            <person name="Jeske O."/>
            <person name="Meyerdierks A."/>
            <person name="Storesund J.E."/>
            <person name="Kallscheuer N."/>
            <person name="Luecker S."/>
            <person name="Lage O.M."/>
            <person name="Pohl T."/>
            <person name="Merkel B.J."/>
            <person name="Hornburger P."/>
            <person name="Mueller R.-W."/>
            <person name="Bruemmer F."/>
            <person name="Labrenz M."/>
            <person name="Spormann A.M."/>
            <person name="Op Den Camp H."/>
            <person name="Overmann J."/>
            <person name="Amann R."/>
            <person name="Jetten M.S.M."/>
            <person name="Mascher T."/>
            <person name="Medema M.H."/>
            <person name="Devos D.P."/>
            <person name="Kaster A.-K."/>
            <person name="Ovreas L."/>
            <person name="Rohde M."/>
            <person name="Galperin M.Y."/>
            <person name="Jogler C."/>
        </authorList>
    </citation>
    <scope>NUCLEOTIDE SEQUENCE [LARGE SCALE GENOMIC DNA]</scope>
    <source>
        <strain evidence="3 4">V7</strain>
    </source>
</reference>
<keyword evidence="2" id="KW-1133">Transmembrane helix</keyword>
<dbReference type="SUPFAM" id="SSF48452">
    <property type="entry name" value="TPR-like"/>
    <property type="match status" value="1"/>
</dbReference>
<evidence type="ECO:0000313" key="3">
    <source>
        <dbReference type="EMBL" id="TWU67262.1"/>
    </source>
</evidence>
<gene>
    <name evidence="3" type="ORF">V7x_28350</name>
</gene>
<feature type="transmembrane region" description="Helical" evidence="2">
    <location>
        <begin position="34"/>
        <end position="56"/>
    </location>
</feature>
<keyword evidence="2" id="KW-0812">Transmembrane</keyword>
<dbReference type="Gene3D" id="1.25.40.10">
    <property type="entry name" value="Tetratricopeptide repeat domain"/>
    <property type="match status" value="1"/>
</dbReference>
<dbReference type="EMBL" id="SJPZ01000001">
    <property type="protein sequence ID" value="TWU67262.1"/>
    <property type="molecule type" value="Genomic_DNA"/>
</dbReference>
<dbReference type="InterPro" id="IPR011990">
    <property type="entry name" value="TPR-like_helical_dom_sf"/>
</dbReference>
<evidence type="ECO:0008006" key="5">
    <source>
        <dbReference type="Google" id="ProtNLM"/>
    </source>
</evidence>
<dbReference type="AlphaFoldDB" id="A0A5C6FVX1"/>
<feature type="region of interest" description="Disordered" evidence="1">
    <location>
        <begin position="379"/>
        <end position="399"/>
    </location>
</feature>
<evidence type="ECO:0000256" key="2">
    <source>
        <dbReference type="SAM" id="Phobius"/>
    </source>
</evidence>
<proteinExistence type="predicted"/>
<keyword evidence="2" id="KW-0472">Membrane</keyword>
<name>A0A5C6FVX1_9PLAN</name>
<feature type="region of interest" description="Disordered" evidence="1">
    <location>
        <begin position="1"/>
        <end position="24"/>
    </location>
</feature>
<organism evidence="3 4">
    <name type="scientific">Crateriforma conspicua</name>
    <dbReference type="NCBI Taxonomy" id="2527996"/>
    <lineage>
        <taxon>Bacteria</taxon>
        <taxon>Pseudomonadati</taxon>
        <taxon>Planctomycetota</taxon>
        <taxon>Planctomycetia</taxon>
        <taxon>Planctomycetales</taxon>
        <taxon>Planctomycetaceae</taxon>
        <taxon>Crateriforma</taxon>
    </lineage>
</organism>
<evidence type="ECO:0000256" key="1">
    <source>
        <dbReference type="SAM" id="MobiDB-lite"/>
    </source>
</evidence>
<comment type="caution">
    <text evidence="3">The sequence shown here is derived from an EMBL/GenBank/DDBJ whole genome shotgun (WGS) entry which is preliminary data.</text>
</comment>
<accession>A0A5C6FVX1</accession>
<protein>
    <recommendedName>
        <fullName evidence="5">Tetratricopeptide repeat protein</fullName>
    </recommendedName>
</protein>
<dbReference type="RefSeq" id="WP_146413699.1">
    <property type="nucleotide sequence ID" value="NZ_SJPZ01000001.1"/>
</dbReference>